<dbReference type="NCBIfam" id="TIGR00362">
    <property type="entry name" value="DnaA"/>
    <property type="match status" value="1"/>
</dbReference>
<evidence type="ECO:0000256" key="4">
    <source>
        <dbReference type="ARBA" id="ARBA00022741"/>
    </source>
</evidence>
<dbReference type="SUPFAM" id="SSF48295">
    <property type="entry name" value="TrpR-like"/>
    <property type="match status" value="1"/>
</dbReference>
<dbReference type="AlphaFoldDB" id="A0A9X4E7W7"/>
<dbReference type="FunFam" id="3.40.50.300:FF:000668">
    <property type="entry name" value="Chromosomal replication initiator protein DnaA"/>
    <property type="match status" value="1"/>
</dbReference>
<evidence type="ECO:0000256" key="2">
    <source>
        <dbReference type="ARBA" id="ARBA00022490"/>
    </source>
</evidence>
<proteinExistence type="inferred from homology"/>
<feature type="binding site" evidence="8">
    <location>
        <position position="228"/>
    </location>
    <ligand>
        <name>ATP</name>
        <dbReference type="ChEBI" id="CHEBI:30616"/>
    </ligand>
</feature>
<comment type="function">
    <text evidence="8 10">Plays an essential role in the initiation and regulation of chromosomal replication. ATP-DnaA binds to the origin of replication (oriC) to initiate formation of the DNA replication initiation complex once per cell cycle. Binds the DnaA box (a 9 base pair repeat at the origin) and separates the double-stranded (ds)DNA. Forms a right-handed helical filament on oriC DNA; dsDNA binds to the exterior of the filament while single-stranded (ss)DNA is stabiized in the filament's interior. The ATP-DnaA-oriC complex binds and stabilizes one strand of the AT-rich DNA unwinding element (DUE), permitting loading of DNA polymerase. After initiation quickly degrades to an ADP-DnaA complex that is not apt for DNA replication. Binds acidic phospholipids.</text>
</comment>
<dbReference type="InterPro" id="IPR013159">
    <property type="entry name" value="DnaA_C"/>
</dbReference>
<feature type="domain" description="Chromosomal replication initiator DnaA C-terminal" evidence="14">
    <location>
        <begin position="424"/>
        <end position="493"/>
    </location>
</feature>
<comment type="similarity">
    <text evidence="1 8 11">Belongs to the DnaA family.</text>
</comment>
<evidence type="ECO:0000256" key="1">
    <source>
        <dbReference type="ARBA" id="ARBA00006583"/>
    </source>
</evidence>
<dbReference type="GO" id="GO:0006275">
    <property type="term" value="P:regulation of DNA replication"/>
    <property type="evidence" value="ECO:0007669"/>
    <property type="project" value="UniProtKB-UniRule"/>
</dbReference>
<keyword evidence="17" id="KW-1185">Reference proteome</keyword>
<feature type="binding site" evidence="8">
    <location>
        <position position="227"/>
    </location>
    <ligand>
        <name>ATP</name>
        <dbReference type="ChEBI" id="CHEBI:30616"/>
    </ligand>
</feature>
<dbReference type="InterPro" id="IPR018312">
    <property type="entry name" value="Chromosome_initiator_DnaA_CS"/>
</dbReference>
<keyword evidence="6 8" id="KW-0446">Lipid-binding</keyword>
<keyword evidence="4 8" id="KW-0547">Nucleotide-binding</keyword>
<gene>
    <name evidence="8 15" type="primary">dnaA</name>
    <name evidence="15" type="ORF">ORY91_002103</name>
    <name evidence="16" type="ORF">V9W64_04910</name>
</gene>
<evidence type="ECO:0000256" key="5">
    <source>
        <dbReference type="ARBA" id="ARBA00022840"/>
    </source>
</evidence>
<dbReference type="InterPro" id="IPR001957">
    <property type="entry name" value="Chromosome_initiator_DnaA"/>
</dbReference>
<dbReference type="GO" id="GO:0005886">
    <property type="term" value="C:plasma membrane"/>
    <property type="evidence" value="ECO:0007669"/>
    <property type="project" value="TreeGrafter"/>
</dbReference>
<dbReference type="GO" id="GO:0003688">
    <property type="term" value="F:DNA replication origin binding"/>
    <property type="evidence" value="ECO:0007669"/>
    <property type="project" value="UniProtKB-UniRule"/>
</dbReference>
<evidence type="ECO:0000313" key="17">
    <source>
        <dbReference type="Proteomes" id="UP001149607"/>
    </source>
</evidence>
<dbReference type="Gene3D" id="1.10.1750.10">
    <property type="match status" value="1"/>
</dbReference>
<evidence type="ECO:0000313" key="16">
    <source>
        <dbReference type="EMBL" id="WWY04060.1"/>
    </source>
</evidence>
<evidence type="ECO:0000256" key="11">
    <source>
        <dbReference type="RuleBase" id="RU004227"/>
    </source>
</evidence>
<comment type="subunit">
    <text evidence="8">Oligomerizes as a right-handed, spiral filament on DNA at oriC.</text>
</comment>
<comment type="domain">
    <text evidence="8">Domain I is involved in oligomerization and binding regulators, domain II is flexibile and of varying length in different bacteria, domain III forms the AAA+ region, while domain IV binds dsDNA.</text>
</comment>
<feature type="domain" description="AAA+ ATPase" evidence="13">
    <location>
        <begin position="213"/>
        <end position="343"/>
    </location>
</feature>
<keyword evidence="12" id="KW-0175">Coiled coil</keyword>
<dbReference type="InterPro" id="IPR003593">
    <property type="entry name" value="AAA+_ATPase"/>
</dbReference>
<feature type="region of interest" description="Domain IV, binds dsDNA" evidence="8">
    <location>
        <begin position="397"/>
        <end position="516"/>
    </location>
</feature>
<accession>A0A9X4E7W7</accession>
<dbReference type="PROSITE" id="PS01008">
    <property type="entry name" value="DNAA"/>
    <property type="match status" value="1"/>
</dbReference>
<protein>
    <recommendedName>
        <fullName evidence="8 9">Chromosomal replication initiator protein DnaA</fullName>
    </recommendedName>
</protein>
<dbReference type="GO" id="GO:0005737">
    <property type="term" value="C:cytoplasm"/>
    <property type="evidence" value="ECO:0007669"/>
    <property type="project" value="UniProtKB-SubCell"/>
</dbReference>
<dbReference type="SMART" id="SM00760">
    <property type="entry name" value="Bac_DnaA_C"/>
    <property type="match status" value="1"/>
</dbReference>
<dbReference type="Gene3D" id="3.30.300.180">
    <property type="match status" value="1"/>
</dbReference>
<reference evidence="15" key="1">
    <citation type="submission" date="2022-10" db="EMBL/GenBank/DDBJ databases">
        <authorList>
            <person name="Boutroux M."/>
        </authorList>
    </citation>
    <scope>NUCLEOTIDE SEQUENCE</scope>
    <source>
        <strain evidence="15">51.81</strain>
    </source>
</reference>
<dbReference type="CDD" id="cd00009">
    <property type="entry name" value="AAA"/>
    <property type="match status" value="1"/>
</dbReference>
<dbReference type="Pfam" id="PF08299">
    <property type="entry name" value="Bac_DnaA_C"/>
    <property type="match status" value="1"/>
</dbReference>
<keyword evidence="3 8" id="KW-0235">DNA replication</keyword>
<feature type="binding site" evidence="8">
    <location>
        <position position="226"/>
    </location>
    <ligand>
        <name>ATP</name>
        <dbReference type="ChEBI" id="CHEBI:30616"/>
    </ligand>
</feature>
<keyword evidence="2 8" id="KW-0963">Cytoplasm</keyword>
<keyword evidence="5 8" id="KW-0067">ATP-binding</keyword>
<sequence>MDLADFWPQCLRRLSQMLTPQQFETWIAPLTVGEEAGVWTVYAKNQFCCNMLKTQFAVHLEAVRAELVPARPPLLIKTGRGESYPMAPETVEAQKAAALPGVREMQADFRPSENGAAERVETGETVMRGKAADILSERVRRLSVKTAAEPVSDGRKAVAVPAGSKNDAFDAHTERLKQSNLTPDYLFETLVVGKGNSMAAEAGKAIAENPGQQYNPFFLYGSTGLGKTHLAQAIGHSLLAKNPQAKVCYMHADDYVRGLMAAFRNKGFEAFKQKYKQYDLLIIDDIQFIKGKDRTMEEFFYLFNHFHEKKKQLILTCDVLPARIEELDDRLKSRFVWGLTLELAPPEFEMRVDILRKKAELSGIELSEEVADFIAKHIRSNVRELEGAFKQVEARSRFLNKKVDLDLVRDALGAMVASAYKVITADLIMEEVARHYRIKISDLLGKKRSQNIARPRQIAMCLTKELTNMSLPAIGDAFGGRDHTTVMHGVKKVGQLRSEDPEVAQDYEKLFNLIRN</sequence>
<dbReference type="EMBL" id="JAPQFL010000008">
    <property type="protein sequence ID" value="MDD9328667.1"/>
    <property type="molecule type" value="Genomic_DNA"/>
</dbReference>
<dbReference type="InterPro" id="IPR024633">
    <property type="entry name" value="DnaA_N_dom"/>
</dbReference>
<dbReference type="SUPFAM" id="SSF52540">
    <property type="entry name" value="P-loop containing nucleoside triphosphate hydrolases"/>
    <property type="match status" value="1"/>
</dbReference>
<evidence type="ECO:0000256" key="6">
    <source>
        <dbReference type="ARBA" id="ARBA00023121"/>
    </source>
</evidence>
<dbReference type="InterPro" id="IPR038454">
    <property type="entry name" value="DnaA_N_sf"/>
</dbReference>
<dbReference type="Gene3D" id="3.40.50.300">
    <property type="entry name" value="P-loop containing nucleotide triphosphate hydrolases"/>
    <property type="match status" value="1"/>
</dbReference>
<evidence type="ECO:0000256" key="3">
    <source>
        <dbReference type="ARBA" id="ARBA00022705"/>
    </source>
</evidence>
<evidence type="ECO:0000259" key="14">
    <source>
        <dbReference type="SMART" id="SM00760"/>
    </source>
</evidence>
<comment type="caution">
    <text evidence="8">Lacks conserved residue(s) required for the propagation of feature annotation.</text>
</comment>
<dbReference type="PANTHER" id="PTHR30050:SF2">
    <property type="entry name" value="CHROMOSOMAL REPLICATION INITIATOR PROTEIN DNAA"/>
    <property type="match status" value="1"/>
</dbReference>
<dbReference type="Pfam" id="PF11638">
    <property type="entry name" value="DnaA_N"/>
    <property type="match status" value="1"/>
</dbReference>
<evidence type="ECO:0000259" key="13">
    <source>
        <dbReference type="SMART" id="SM00382"/>
    </source>
</evidence>
<dbReference type="InterPro" id="IPR020591">
    <property type="entry name" value="Chromosome_initiator_DnaA-like"/>
</dbReference>
<dbReference type="GO" id="GO:0006270">
    <property type="term" value="P:DNA replication initiation"/>
    <property type="evidence" value="ECO:0007669"/>
    <property type="project" value="UniProtKB-UniRule"/>
</dbReference>
<dbReference type="SMART" id="SM00382">
    <property type="entry name" value="AAA"/>
    <property type="match status" value="1"/>
</dbReference>
<dbReference type="InterPro" id="IPR013317">
    <property type="entry name" value="DnaA_dom"/>
</dbReference>
<comment type="subcellular location">
    <subcellularLocation>
        <location evidence="8">Cytoplasm</location>
    </subcellularLocation>
</comment>
<feature type="region of interest" description="Domain III, AAA+ region" evidence="8">
    <location>
        <begin position="180"/>
        <end position="396"/>
    </location>
</feature>
<feature type="binding site" evidence="8">
    <location>
        <position position="224"/>
    </location>
    <ligand>
        <name>ATP</name>
        <dbReference type="ChEBI" id="CHEBI:30616"/>
    </ligand>
</feature>
<evidence type="ECO:0000256" key="9">
    <source>
        <dbReference type="NCBIfam" id="TIGR00362"/>
    </source>
</evidence>
<dbReference type="RefSeq" id="WP_274585714.1">
    <property type="nucleotide sequence ID" value="NZ_CP145811.1"/>
</dbReference>
<dbReference type="Gene3D" id="1.10.8.60">
    <property type="match status" value="1"/>
</dbReference>
<keyword evidence="7 8" id="KW-0238">DNA-binding</keyword>
<dbReference type="Proteomes" id="UP001149607">
    <property type="component" value="Chromosome"/>
</dbReference>
<dbReference type="PANTHER" id="PTHR30050">
    <property type="entry name" value="CHROMOSOMAL REPLICATION INITIATOR PROTEIN DNAA"/>
    <property type="match status" value="1"/>
</dbReference>
<feature type="region of interest" description="Domain I, interacts with DnaA modulators" evidence="8">
    <location>
        <begin position="1"/>
        <end position="125"/>
    </location>
</feature>
<name>A0A9X4E7W7_9NEIS</name>
<dbReference type="Pfam" id="PF00308">
    <property type="entry name" value="Bac_DnaA"/>
    <property type="match status" value="1"/>
</dbReference>
<evidence type="ECO:0000256" key="7">
    <source>
        <dbReference type="ARBA" id="ARBA00023125"/>
    </source>
</evidence>
<dbReference type="CDD" id="cd06571">
    <property type="entry name" value="Bac_DnaA_C"/>
    <property type="match status" value="1"/>
</dbReference>
<feature type="coiled-coil region" evidence="12">
    <location>
        <begin position="375"/>
        <end position="402"/>
    </location>
</feature>
<dbReference type="HAMAP" id="MF_00377">
    <property type="entry name" value="DnaA_bact"/>
    <property type="match status" value="1"/>
</dbReference>
<dbReference type="GO" id="GO:0005524">
    <property type="term" value="F:ATP binding"/>
    <property type="evidence" value="ECO:0007669"/>
    <property type="project" value="UniProtKB-UniRule"/>
</dbReference>
<evidence type="ECO:0000256" key="12">
    <source>
        <dbReference type="SAM" id="Coils"/>
    </source>
</evidence>
<reference evidence="16" key="2">
    <citation type="submission" date="2024-02" db="EMBL/GenBank/DDBJ databases">
        <title>Neisseria leonii sp. nov.</title>
        <authorList>
            <person name="Boutroux M."/>
            <person name="Favre-Rochex S."/>
            <person name="Gorgette O."/>
            <person name="Touak G."/>
            <person name="Muhle E."/>
            <person name="Chesneau O."/>
            <person name="Clermont D."/>
            <person name="Rahi P."/>
        </authorList>
    </citation>
    <scope>NUCLEOTIDE SEQUENCE</scope>
    <source>
        <strain evidence="16">51.81</strain>
    </source>
</reference>
<evidence type="ECO:0000313" key="15">
    <source>
        <dbReference type="EMBL" id="MDD9328667.1"/>
    </source>
</evidence>
<organism evidence="15">
    <name type="scientific">Neisseria leonii</name>
    <dbReference type="NCBI Taxonomy" id="2995413"/>
    <lineage>
        <taxon>Bacteria</taxon>
        <taxon>Pseudomonadati</taxon>
        <taxon>Pseudomonadota</taxon>
        <taxon>Betaproteobacteria</taxon>
        <taxon>Neisseriales</taxon>
        <taxon>Neisseriaceae</taxon>
        <taxon>Neisseria</taxon>
    </lineage>
</organism>
<dbReference type="InterPro" id="IPR027417">
    <property type="entry name" value="P-loop_NTPase"/>
</dbReference>
<dbReference type="EMBL" id="CP146598">
    <property type="protein sequence ID" value="WWY04060.1"/>
    <property type="molecule type" value="Genomic_DNA"/>
</dbReference>
<evidence type="ECO:0000256" key="10">
    <source>
        <dbReference type="RuleBase" id="RU000577"/>
    </source>
</evidence>
<evidence type="ECO:0000256" key="8">
    <source>
        <dbReference type="HAMAP-Rule" id="MF_00377"/>
    </source>
</evidence>
<dbReference type="InterPro" id="IPR010921">
    <property type="entry name" value="Trp_repressor/repl_initiator"/>
</dbReference>
<dbReference type="GO" id="GO:0008289">
    <property type="term" value="F:lipid binding"/>
    <property type="evidence" value="ECO:0007669"/>
    <property type="project" value="UniProtKB-KW"/>
</dbReference>
<dbReference type="PRINTS" id="PR00051">
    <property type="entry name" value="DNAA"/>
</dbReference>